<protein>
    <recommendedName>
        <fullName evidence="8">Trafficking protein particle complex subunit</fullName>
    </recommendedName>
</protein>
<dbReference type="InterPro" id="IPR024096">
    <property type="entry name" value="NO_sig/Golgi_transp_ligand-bd"/>
</dbReference>
<comment type="function">
    <text evidence="8">May play a role in vesicular transport from endoplasmic reticulum to Golgi.</text>
</comment>
<dbReference type="eggNOG" id="KOG3330">
    <property type="taxonomic scope" value="Eukaryota"/>
</dbReference>
<dbReference type="GO" id="GO:0005794">
    <property type="term" value="C:Golgi apparatus"/>
    <property type="evidence" value="ECO:0007669"/>
    <property type="project" value="UniProtKB-SubCell"/>
</dbReference>
<gene>
    <name evidence="9" type="ORF">CAOG_004814</name>
</gene>
<dbReference type="SUPFAM" id="SSF111126">
    <property type="entry name" value="Ligand-binding domain in the NO signalling and Golgi transport"/>
    <property type="match status" value="1"/>
</dbReference>
<dbReference type="Proteomes" id="UP000008743">
    <property type="component" value="Unassembled WGS sequence"/>
</dbReference>
<evidence type="ECO:0000313" key="10">
    <source>
        <dbReference type="Proteomes" id="UP000008743"/>
    </source>
</evidence>
<dbReference type="PhylomeDB" id="A0A0D2UGE9"/>
<accession>A0A0D2UGE9</accession>
<dbReference type="InterPro" id="IPR007194">
    <property type="entry name" value="TRAPP_component"/>
</dbReference>
<evidence type="ECO:0000256" key="5">
    <source>
        <dbReference type="ARBA" id="ARBA00022824"/>
    </source>
</evidence>
<comment type="similarity">
    <text evidence="3 8">Belongs to the TRAPP small subunits family. BET3 subfamily.</text>
</comment>
<evidence type="ECO:0000256" key="2">
    <source>
        <dbReference type="ARBA" id="ARBA00004240"/>
    </source>
</evidence>
<dbReference type="CDD" id="cd14942">
    <property type="entry name" value="TRAPPC3_bet3"/>
    <property type="match status" value="1"/>
</dbReference>
<evidence type="ECO:0000256" key="6">
    <source>
        <dbReference type="ARBA" id="ARBA00022892"/>
    </source>
</evidence>
<evidence type="ECO:0000313" key="9">
    <source>
        <dbReference type="EMBL" id="KJE94126.1"/>
    </source>
</evidence>
<keyword evidence="4 8" id="KW-0813">Transport</keyword>
<dbReference type="InParanoid" id="A0A0D2UGE9"/>
<dbReference type="STRING" id="595528.A0A0D2UGE9"/>
<reference evidence="10" key="1">
    <citation type="submission" date="2011-02" db="EMBL/GenBank/DDBJ databases">
        <title>The Genome Sequence of Capsaspora owczarzaki ATCC 30864.</title>
        <authorList>
            <person name="Russ C."/>
            <person name="Cuomo C."/>
            <person name="Burger G."/>
            <person name="Gray M.W."/>
            <person name="Holland P.W.H."/>
            <person name="King N."/>
            <person name="Lang F.B.F."/>
            <person name="Roger A.J."/>
            <person name="Ruiz-Trillo I."/>
            <person name="Young S.K."/>
            <person name="Zeng Q."/>
            <person name="Gargeya S."/>
            <person name="Alvarado L."/>
            <person name="Berlin A."/>
            <person name="Chapman S.B."/>
            <person name="Chen Z."/>
            <person name="Freedman E."/>
            <person name="Gellesch M."/>
            <person name="Goldberg J."/>
            <person name="Griggs A."/>
            <person name="Gujja S."/>
            <person name="Heilman E."/>
            <person name="Heiman D."/>
            <person name="Howarth C."/>
            <person name="Mehta T."/>
            <person name="Neiman D."/>
            <person name="Pearson M."/>
            <person name="Roberts A."/>
            <person name="Saif S."/>
            <person name="Shea T."/>
            <person name="Shenoy N."/>
            <person name="Sisk P."/>
            <person name="Stolte C."/>
            <person name="Sykes S."/>
            <person name="White J."/>
            <person name="Yandava C."/>
            <person name="Haas B."/>
            <person name="Nusbaum C."/>
            <person name="Birren B."/>
        </authorList>
    </citation>
    <scope>NUCLEOTIDE SEQUENCE</scope>
    <source>
        <strain evidence="10">ATCC 30864</strain>
    </source>
</reference>
<dbReference type="GO" id="GO:0005783">
    <property type="term" value="C:endoplasmic reticulum"/>
    <property type="evidence" value="ECO:0007669"/>
    <property type="project" value="UniProtKB-SubCell"/>
</dbReference>
<dbReference type="OrthoDB" id="10262857at2759"/>
<evidence type="ECO:0000256" key="4">
    <source>
        <dbReference type="ARBA" id="ARBA00022448"/>
    </source>
</evidence>
<evidence type="ECO:0000256" key="1">
    <source>
        <dbReference type="ARBA" id="ARBA00004222"/>
    </source>
</evidence>
<keyword evidence="7 8" id="KW-0333">Golgi apparatus</keyword>
<dbReference type="FunCoup" id="A0A0D2UGE9">
    <property type="interactions" value="654"/>
</dbReference>
<evidence type="ECO:0000256" key="8">
    <source>
        <dbReference type="PIRNR" id="PIRNR018293"/>
    </source>
</evidence>
<dbReference type="RefSeq" id="XP_004347565.1">
    <property type="nucleotide sequence ID" value="XM_004347515.2"/>
</dbReference>
<dbReference type="Gene3D" id="3.30.1380.20">
    <property type="entry name" value="Trafficking protein particle complex subunit 3"/>
    <property type="match status" value="1"/>
</dbReference>
<dbReference type="AlphaFoldDB" id="A0A0D2UGE9"/>
<comment type="subunit">
    <text evidence="8">Homodimer.</text>
</comment>
<keyword evidence="10" id="KW-1185">Reference proteome</keyword>
<dbReference type="OMA" id="MVQMQVQ"/>
<evidence type="ECO:0000256" key="3">
    <source>
        <dbReference type="ARBA" id="ARBA00006218"/>
    </source>
</evidence>
<dbReference type="GO" id="GO:0048193">
    <property type="term" value="P:Golgi vesicle transport"/>
    <property type="evidence" value="ECO:0007669"/>
    <property type="project" value="InterPro"/>
</dbReference>
<evidence type="ECO:0000256" key="7">
    <source>
        <dbReference type="ARBA" id="ARBA00023034"/>
    </source>
</evidence>
<name>A0A0D2UGE9_CAPO3</name>
<keyword evidence="5" id="KW-0256">Endoplasmic reticulum</keyword>
<dbReference type="FunFam" id="3.30.1380.20:FF:000001">
    <property type="entry name" value="Trafficking protein particle complex subunit BET3"/>
    <property type="match status" value="1"/>
</dbReference>
<dbReference type="PIRSF" id="PIRSF018293">
    <property type="entry name" value="TRAPP_I_complex_Bet3"/>
    <property type="match status" value="1"/>
</dbReference>
<dbReference type="PANTHER" id="PTHR13048">
    <property type="entry name" value="TRAFFICKING PROTEIN PARTICLE COMPLEX SUBUNIT 3"/>
    <property type="match status" value="1"/>
</dbReference>
<sequence>MSRQLRVPDVKRINSELFTLTYGSLVAQLIKDFEDDEEVNKQLEKMGYNIGIRLIEEFLARTNTGKCQDLKETAEVISKVGFKMFLGITPTVTGWDAEGREFSLMFDENPLTEFVELPESHKQLRYSNILCGVLRGALQMIHMKVETEFVRDTLRGDDATEMRIRLLEILQDQAPPGED</sequence>
<dbReference type="GO" id="GO:0030008">
    <property type="term" value="C:TRAPP complex"/>
    <property type="evidence" value="ECO:0007669"/>
    <property type="project" value="InterPro"/>
</dbReference>
<dbReference type="InterPro" id="IPR016721">
    <property type="entry name" value="Bet3"/>
</dbReference>
<dbReference type="EMBL" id="KE346366">
    <property type="protein sequence ID" value="KJE94126.1"/>
    <property type="molecule type" value="Genomic_DNA"/>
</dbReference>
<dbReference type="GO" id="GO:0016236">
    <property type="term" value="P:macroautophagy"/>
    <property type="evidence" value="ECO:0007669"/>
    <property type="project" value="UniProtKB-ARBA"/>
</dbReference>
<dbReference type="Pfam" id="PF04051">
    <property type="entry name" value="TRAPP"/>
    <property type="match status" value="1"/>
</dbReference>
<comment type="subcellular location">
    <subcellularLocation>
        <location evidence="2">Endoplasmic reticulum</location>
    </subcellularLocation>
    <subcellularLocation>
        <location evidence="1 8">Golgi apparatus</location>
        <location evidence="1 8">cis-Golgi network</location>
    </subcellularLocation>
</comment>
<proteinExistence type="inferred from homology"/>
<organism evidence="9 10">
    <name type="scientific">Capsaspora owczarzaki (strain ATCC 30864)</name>
    <dbReference type="NCBI Taxonomy" id="595528"/>
    <lineage>
        <taxon>Eukaryota</taxon>
        <taxon>Filasterea</taxon>
        <taxon>Capsaspora</taxon>
    </lineage>
</organism>
<keyword evidence="6 8" id="KW-0931">ER-Golgi transport</keyword>